<dbReference type="EMBL" id="JAWIIV010000008">
    <property type="protein sequence ID" value="MEC4719798.1"/>
    <property type="molecule type" value="Genomic_DNA"/>
</dbReference>
<keyword evidence="7" id="KW-0119">Carbohydrate metabolism</keyword>
<comment type="similarity">
    <text evidence="2">Belongs to the glycosyl hydrolase 8 (cellulase D) family.</text>
</comment>
<evidence type="ECO:0000256" key="1">
    <source>
        <dbReference type="ARBA" id="ARBA00000966"/>
    </source>
</evidence>
<evidence type="ECO:0000313" key="10">
    <source>
        <dbReference type="Proteomes" id="UP001352263"/>
    </source>
</evidence>
<dbReference type="RefSeq" id="WP_326506512.1">
    <property type="nucleotide sequence ID" value="NZ_JAWIIV010000008.1"/>
</dbReference>
<dbReference type="EC" id="3.2.1.4" evidence="3"/>
<name>A0ABU6J830_9BURK</name>
<comment type="catalytic activity">
    <reaction evidence="1">
        <text>Endohydrolysis of (1-&gt;4)-beta-D-glucosidic linkages in cellulose, lichenin and cereal beta-D-glucans.</text>
        <dbReference type="EC" id="3.2.1.4"/>
    </reaction>
</comment>
<dbReference type="PROSITE" id="PS51257">
    <property type="entry name" value="PROKAR_LIPOPROTEIN"/>
    <property type="match status" value="1"/>
</dbReference>
<keyword evidence="7" id="KW-0624">Polysaccharide degradation</keyword>
<feature type="signal peptide" evidence="8">
    <location>
        <begin position="1"/>
        <end position="25"/>
    </location>
</feature>
<evidence type="ECO:0000256" key="8">
    <source>
        <dbReference type="SAM" id="SignalP"/>
    </source>
</evidence>
<organism evidence="9 10">
    <name type="scientific">Noviherbaspirillum album</name>
    <dbReference type="NCBI Taxonomy" id="3080276"/>
    <lineage>
        <taxon>Bacteria</taxon>
        <taxon>Pseudomonadati</taxon>
        <taxon>Pseudomonadota</taxon>
        <taxon>Betaproteobacteria</taxon>
        <taxon>Burkholderiales</taxon>
        <taxon>Oxalobacteraceae</taxon>
        <taxon>Noviherbaspirillum</taxon>
    </lineage>
</organism>
<dbReference type="Gene3D" id="1.50.10.10">
    <property type="match status" value="1"/>
</dbReference>
<dbReference type="Pfam" id="PF01270">
    <property type="entry name" value="Glyco_hydro_8"/>
    <property type="match status" value="1"/>
</dbReference>
<keyword evidence="8" id="KW-0732">Signal</keyword>
<dbReference type="GO" id="GO:0008810">
    <property type="term" value="F:cellulase activity"/>
    <property type="evidence" value="ECO:0007669"/>
    <property type="project" value="UniProtKB-EC"/>
</dbReference>
<dbReference type="InterPro" id="IPR008928">
    <property type="entry name" value="6-hairpin_glycosidase_sf"/>
</dbReference>
<evidence type="ECO:0000313" key="9">
    <source>
        <dbReference type="EMBL" id="MEC4719798.1"/>
    </source>
</evidence>
<dbReference type="InterPro" id="IPR002037">
    <property type="entry name" value="Glyco_hydro_8"/>
</dbReference>
<evidence type="ECO:0000256" key="7">
    <source>
        <dbReference type="ARBA" id="ARBA00023326"/>
    </source>
</evidence>
<dbReference type="SUPFAM" id="SSF48208">
    <property type="entry name" value="Six-hairpin glycosidases"/>
    <property type="match status" value="1"/>
</dbReference>
<keyword evidence="10" id="KW-1185">Reference proteome</keyword>
<sequence>MSLKSLCRTLLALTAGSLAAPLALAASCDNWPEWTAFKSRYVNEGGRVVDTSTAESQTTSEGQSYGLFFALVANDRDGFARILRWTEDNLAGGDLTARLPAWQWGRKPDGGWGVMDDNAASDSDLWIAYALAEAGRLWKVQKYTALAQLLADRIVREETVDIAGLGRTLLPGPRGFQPQPGVYRLNPSYVPIQLMRRLAALTPKPEWKQLVTSSVDTIVRSSPRGFAPDWVMVKAGGGFLPDADTKAVGSYNAIRVYLWAGTMAEDDPVRPVLLKALAPAAQHVVKTGTPPLEVNTRDGAAKGAGPAGFSAAMLPFLAASRLPDAVRQQRLRVDAKAPLEGKDNYYEQVLTLFGLGAMDGRYRFSRDGTLTARWTCNAN</sequence>
<protein>
    <recommendedName>
        <fullName evidence="3">cellulase</fullName>
        <ecNumber evidence="3">3.2.1.4</ecNumber>
    </recommendedName>
</protein>
<accession>A0ABU6J830</accession>
<reference evidence="9 10" key="1">
    <citation type="submission" date="2023-10" db="EMBL/GenBank/DDBJ databases">
        <title>Noviherbaspirillum sp. CPCC 100848 genome assembly.</title>
        <authorList>
            <person name="Li X.Y."/>
            <person name="Fang X.M."/>
        </authorList>
    </citation>
    <scope>NUCLEOTIDE SEQUENCE [LARGE SCALE GENOMIC DNA]</scope>
    <source>
        <strain evidence="9 10">CPCC 100848</strain>
    </source>
</reference>
<evidence type="ECO:0000256" key="4">
    <source>
        <dbReference type="ARBA" id="ARBA00022801"/>
    </source>
</evidence>
<evidence type="ECO:0000256" key="3">
    <source>
        <dbReference type="ARBA" id="ARBA00012601"/>
    </source>
</evidence>
<proteinExistence type="inferred from homology"/>
<gene>
    <name evidence="9" type="primary">bcsZ</name>
    <name evidence="9" type="ORF">RY831_11610</name>
</gene>
<evidence type="ECO:0000256" key="6">
    <source>
        <dbReference type="ARBA" id="ARBA00023295"/>
    </source>
</evidence>
<keyword evidence="6 9" id="KW-0326">Glycosidase</keyword>
<keyword evidence="5" id="KW-0136">Cellulose degradation</keyword>
<keyword evidence="4 9" id="KW-0378">Hydrolase</keyword>
<comment type="caution">
    <text evidence="9">The sequence shown here is derived from an EMBL/GenBank/DDBJ whole genome shotgun (WGS) entry which is preliminary data.</text>
</comment>
<dbReference type="NCBIfam" id="NF008305">
    <property type="entry name" value="PRK11097.1"/>
    <property type="match status" value="1"/>
</dbReference>
<dbReference type="InterPro" id="IPR012341">
    <property type="entry name" value="6hp_glycosidase-like_sf"/>
</dbReference>
<feature type="chain" id="PRO_5045293372" description="cellulase" evidence="8">
    <location>
        <begin position="26"/>
        <end position="379"/>
    </location>
</feature>
<evidence type="ECO:0000256" key="2">
    <source>
        <dbReference type="ARBA" id="ARBA00009209"/>
    </source>
</evidence>
<dbReference type="Proteomes" id="UP001352263">
    <property type="component" value="Unassembled WGS sequence"/>
</dbReference>
<dbReference type="PRINTS" id="PR00735">
    <property type="entry name" value="GLHYDRLASE8"/>
</dbReference>
<evidence type="ECO:0000256" key="5">
    <source>
        <dbReference type="ARBA" id="ARBA00023001"/>
    </source>
</evidence>